<keyword evidence="2" id="KW-0813">Transport</keyword>
<dbReference type="EMBL" id="KB446547">
    <property type="protein sequence ID" value="EME38404.1"/>
    <property type="molecule type" value="Genomic_DNA"/>
</dbReference>
<comment type="subcellular location">
    <subcellularLocation>
        <location evidence="1">Membrane</location>
        <topology evidence="1">Multi-pass membrane protein</topology>
    </subcellularLocation>
</comment>
<evidence type="ECO:0000313" key="9">
    <source>
        <dbReference type="Proteomes" id="UP000016933"/>
    </source>
</evidence>
<evidence type="ECO:0008006" key="10">
    <source>
        <dbReference type="Google" id="ProtNLM"/>
    </source>
</evidence>
<keyword evidence="3 7" id="KW-0812">Transmembrane</keyword>
<dbReference type="OMA" id="VEWHSWQ"/>
<dbReference type="STRING" id="675120.N1PD86"/>
<protein>
    <recommendedName>
        <fullName evidence="10">Amino acid permease/ SLC12A domain-containing protein</fullName>
    </recommendedName>
</protein>
<feature type="transmembrane region" description="Helical" evidence="7">
    <location>
        <begin position="290"/>
        <end position="309"/>
    </location>
</feature>
<dbReference type="Proteomes" id="UP000016933">
    <property type="component" value="Unassembled WGS sequence"/>
</dbReference>
<dbReference type="HOGENOM" id="CLU_004495_5_1_1"/>
<sequence length="364" mass="39187">MSRTMRVDQDEKTTPRIDEHSPGNSSLDIAELVNASGHVQEIDRSWGIWSICSLALISDNAWAAGAGSLVLALYNGGGPGVLYGLIAATFFYCFIGACLAELSSAIPSSASVYHWAAVTPGPKYGRVCSWFAGWWNCIAWIFGAASTCLFAANAVVAMYGVYHPAYVPKRWHIFICYLAIIWIDNAIVCFGQKRIAQLANISGVTCVTLLVVSTLTVAIMPSQTGYGYASNAFVWGEFQNLTGWSSNGLVFLMGMLNGAYTVGTTDAVCHLCEEIPNPRINIPKGIAAQLLSAFITAFVFYIAVLYGVTSLDDVFKSNLTALPLAAMFQQATRSNAGTTALLVIYFFDILITVPGGWITAGRML</sequence>
<dbReference type="PIRSF" id="PIRSF006060">
    <property type="entry name" value="AA_transporter"/>
    <property type="match status" value="1"/>
</dbReference>
<evidence type="ECO:0000256" key="7">
    <source>
        <dbReference type="SAM" id="Phobius"/>
    </source>
</evidence>
<dbReference type="AlphaFoldDB" id="N1PD86"/>
<dbReference type="OrthoDB" id="3900342at2759"/>
<organism evidence="8 9">
    <name type="scientific">Dothistroma septosporum (strain NZE10 / CBS 128990)</name>
    <name type="common">Red band needle blight fungus</name>
    <name type="synonym">Mycosphaerella pini</name>
    <dbReference type="NCBI Taxonomy" id="675120"/>
    <lineage>
        <taxon>Eukaryota</taxon>
        <taxon>Fungi</taxon>
        <taxon>Dikarya</taxon>
        <taxon>Ascomycota</taxon>
        <taxon>Pezizomycotina</taxon>
        <taxon>Dothideomycetes</taxon>
        <taxon>Dothideomycetidae</taxon>
        <taxon>Mycosphaerellales</taxon>
        <taxon>Mycosphaerellaceae</taxon>
        <taxon>Dothistroma</taxon>
    </lineage>
</organism>
<evidence type="ECO:0000256" key="1">
    <source>
        <dbReference type="ARBA" id="ARBA00004141"/>
    </source>
</evidence>
<keyword evidence="5 7" id="KW-0472">Membrane</keyword>
<feature type="transmembrane region" description="Helical" evidence="7">
    <location>
        <begin position="133"/>
        <end position="159"/>
    </location>
</feature>
<reference evidence="9" key="1">
    <citation type="journal article" date="2012" name="PLoS Genet.">
        <title>The genomes of the fungal plant pathogens Cladosporium fulvum and Dothistroma septosporum reveal adaptation to different hosts and lifestyles but also signatures of common ancestry.</title>
        <authorList>
            <person name="de Wit P.J.G.M."/>
            <person name="van der Burgt A."/>
            <person name="Oekmen B."/>
            <person name="Stergiopoulos I."/>
            <person name="Abd-Elsalam K.A."/>
            <person name="Aerts A.L."/>
            <person name="Bahkali A.H."/>
            <person name="Beenen H.G."/>
            <person name="Chettri P."/>
            <person name="Cox M.P."/>
            <person name="Datema E."/>
            <person name="de Vries R.P."/>
            <person name="Dhillon B."/>
            <person name="Ganley A.R."/>
            <person name="Griffiths S.A."/>
            <person name="Guo Y."/>
            <person name="Hamelin R.C."/>
            <person name="Henrissat B."/>
            <person name="Kabir M.S."/>
            <person name="Jashni M.K."/>
            <person name="Kema G."/>
            <person name="Klaubauf S."/>
            <person name="Lapidus A."/>
            <person name="Levasseur A."/>
            <person name="Lindquist E."/>
            <person name="Mehrabi R."/>
            <person name="Ohm R.A."/>
            <person name="Owen T.J."/>
            <person name="Salamov A."/>
            <person name="Schwelm A."/>
            <person name="Schijlen E."/>
            <person name="Sun H."/>
            <person name="van den Burg H.A."/>
            <person name="van Ham R.C.H.J."/>
            <person name="Zhang S."/>
            <person name="Goodwin S.B."/>
            <person name="Grigoriev I.V."/>
            <person name="Collemare J."/>
            <person name="Bradshaw R.E."/>
        </authorList>
    </citation>
    <scope>NUCLEOTIDE SEQUENCE [LARGE SCALE GENOMIC DNA]</scope>
    <source>
        <strain evidence="9">NZE10 / CBS 128990</strain>
    </source>
</reference>
<keyword evidence="4 7" id="KW-1133">Transmembrane helix</keyword>
<dbReference type="PANTHER" id="PTHR45649:SF27">
    <property type="entry name" value="CHOLINE TRANSPORTER (EUROFUNG)"/>
    <property type="match status" value="1"/>
</dbReference>
<evidence type="ECO:0000256" key="3">
    <source>
        <dbReference type="ARBA" id="ARBA00022692"/>
    </source>
</evidence>
<evidence type="ECO:0000256" key="2">
    <source>
        <dbReference type="ARBA" id="ARBA00022448"/>
    </source>
</evidence>
<gene>
    <name evidence="8" type="ORF">DOTSEDRAFT_48634</name>
</gene>
<evidence type="ECO:0000313" key="8">
    <source>
        <dbReference type="EMBL" id="EME38404.1"/>
    </source>
</evidence>
<dbReference type="GO" id="GO:0022857">
    <property type="term" value="F:transmembrane transporter activity"/>
    <property type="evidence" value="ECO:0007669"/>
    <property type="project" value="InterPro"/>
</dbReference>
<feature type="transmembrane region" description="Helical" evidence="7">
    <location>
        <begin position="340"/>
        <end position="360"/>
    </location>
</feature>
<evidence type="ECO:0000256" key="4">
    <source>
        <dbReference type="ARBA" id="ARBA00022989"/>
    </source>
</evidence>
<reference evidence="8 9" key="2">
    <citation type="journal article" date="2012" name="PLoS Pathog.">
        <title>Diverse lifestyles and strategies of plant pathogenesis encoded in the genomes of eighteen Dothideomycetes fungi.</title>
        <authorList>
            <person name="Ohm R.A."/>
            <person name="Feau N."/>
            <person name="Henrissat B."/>
            <person name="Schoch C.L."/>
            <person name="Horwitz B.A."/>
            <person name="Barry K.W."/>
            <person name="Condon B.J."/>
            <person name="Copeland A.C."/>
            <person name="Dhillon B."/>
            <person name="Glaser F."/>
            <person name="Hesse C.N."/>
            <person name="Kosti I."/>
            <person name="LaButti K."/>
            <person name="Lindquist E.A."/>
            <person name="Lucas S."/>
            <person name="Salamov A.A."/>
            <person name="Bradshaw R.E."/>
            <person name="Ciuffetti L."/>
            <person name="Hamelin R.C."/>
            <person name="Kema G.H.J."/>
            <person name="Lawrence C."/>
            <person name="Scott J.A."/>
            <person name="Spatafora J.W."/>
            <person name="Turgeon B.G."/>
            <person name="de Wit P.J.G.M."/>
            <person name="Zhong S."/>
            <person name="Goodwin S.B."/>
            <person name="Grigoriev I.V."/>
        </authorList>
    </citation>
    <scope>NUCLEOTIDE SEQUENCE [LARGE SCALE GENOMIC DNA]</scope>
    <source>
        <strain evidence="9">NZE10 / CBS 128990</strain>
    </source>
</reference>
<evidence type="ECO:0000256" key="5">
    <source>
        <dbReference type="ARBA" id="ARBA00023136"/>
    </source>
</evidence>
<dbReference type="Pfam" id="PF13520">
    <property type="entry name" value="AA_permease_2"/>
    <property type="match status" value="1"/>
</dbReference>
<keyword evidence="9" id="KW-1185">Reference proteome</keyword>
<accession>N1PD86</accession>
<proteinExistence type="predicted"/>
<name>N1PD86_DOTSN</name>
<dbReference type="GO" id="GO:0016020">
    <property type="term" value="C:membrane"/>
    <property type="evidence" value="ECO:0007669"/>
    <property type="project" value="UniProtKB-SubCell"/>
</dbReference>
<feature type="transmembrane region" description="Helical" evidence="7">
    <location>
        <begin position="198"/>
        <end position="220"/>
    </location>
</feature>
<evidence type="ECO:0000256" key="6">
    <source>
        <dbReference type="SAM" id="MobiDB-lite"/>
    </source>
</evidence>
<feature type="compositionally biased region" description="Basic and acidic residues" evidence="6">
    <location>
        <begin position="1"/>
        <end position="21"/>
    </location>
</feature>
<feature type="region of interest" description="Disordered" evidence="6">
    <location>
        <begin position="1"/>
        <end position="24"/>
    </location>
</feature>
<dbReference type="InterPro" id="IPR002293">
    <property type="entry name" value="AA/rel_permease1"/>
</dbReference>
<feature type="transmembrane region" description="Helical" evidence="7">
    <location>
        <begin position="46"/>
        <end position="74"/>
    </location>
</feature>
<dbReference type="Gene3D" id="1.20.1740.10">
    <property type="entry name" value="Amino acid/polyamine transporter I"/>
    <property type="match status" value="1"/>
</dbReference>
<feature type="transmembrane region" description="Helical" evidence="7">
    <location>
        <begin position="171"/>
        <end position="191"/>
    </location>
</feature>
<dbReference type="PANTHER" id="PTHR45649">
    <property type="entry name" value="AMINO-ACID PERMEASE BAT1"/>
    <property type="match status" value="1"/>
</dbReference>
<feature type="transmembrane region" description="Helical" evidence="7">
    <location>
        <begin position="80"/>
        <end position="100"/>
    </location>
</feature>
<dbReference type="eggNOG" id="KOG1289">
    <property type="taxonomic scope" value="Eukaryota"/>
</dbReference>